<keyword evidence="1" id="KW-0472">Membrane</keyword>
<dbReference type="AlphaFoldDB" id="A0A645GY18"/>
<evidence type="ECO:0000313" key="2">
    <source>
        <dbReference type="EMBL" id="MPN31628.1"/>
    </source>
</evidence>
<organism evidence="2">
    <name type="scientific">bioreactor metagenome</name>
    <dbReference type="NCBI Taxonomy" id="1076179"/>
    <lineage>
        <taxon>unclassified sequences</taxon>
        <taxon>metagenomes</taxon>
        <taxon>ecological metagenomes</taxon>
    </lineage>
</organism>
<evidence type="ECO:0000256" key="1">
    <source>
        <dbReference type="SAM" id="Phobius"/>
    </source>
</evidence>
<reference evidence="2" key="1">
    <citation type="submission" date="2019-08" db="EMBL/GenBank/DDBJ databases">
        <authorList>
            <person name="Kucharzyk K."/>
            <person name="Murdoch R.W."/>
            <person name="Higgins S."/>
            <person name="Loffler F."/>
        </authorList>
    </citation>
    <scope>NUCLEOTIDE SEQUENCE</scope>
</reference>
<keyword evidence="1" id="KW-1133">Transmembrane helix</keyword>
<protein>
    <recommendedName>
        <fullName evidence="3">Protein RarD</fullName>
    </recommendedName>
</protein>
<feature type="transmembrane region" description="Helical" evidence="1">
    <location>
        <begin position="39"/>
        <end position="58"/>
    </location>
</feature>
<accession>A0A645GY18</accession>
<dbReference type="InterPro" id="IPR037185">
    <property type="entry name" value="EmrE-like"/>
</dbReference>
<gene>
    <name evidence="2" type="ORF">SDC9_179102</name>
</gene>
<proteinExistence type="predicted"/>
<comment type="caution">
    <text evidence="2">The sequence shown here is derived from an EMBL/GenBank/DDBJ whole genome shotgun (WGS) entry which is preliminary data.</text>
</comment>
<evidence type="ECO:0008006" key="3">
    <source>
        <dbReference type="Google" id="ProtNLM"/>
    </source>
</evidence>
<dbReference type="SUPFAM" id="SSF103481">
    <property type="entry name" value="Multidrug resistance efflux transporter EmrE"/>
    <property type="match status" value="1"/>
</dbReference>
<sequence length="81" mass="9046">MFGYGVTKLRYALVGMIQYLCPTLQLIMGVFLYGEAFTSMHLVTFIFIWLAVMCFIAGQQVKNHKAKLKAKALAHSNSSAL</sequence>
<feature type="transmembrane region" description="Helical" evidence="1">
    <location>
        <begin position="12"/>
        <end position="33"/>
    </location>
</feature>
<dbReference type="EMBL" id="VSSQ01083229">
    <property type="protein sequence ID" value="MPN31628.1"/>
    <property type="molecule type" value="Genomic_DNA"/>
</dbReference>
<keyword evidence="1" id="KW-0812">Transmembrane</keyword>
<name>A0A645GY18_9ZZZZ</name>